<name>A0A7Y6IYW5_9ACTN</name>
<comment type="caution">
    <text evidence="1">The sequence shown here is derived from an EMBL/GenBank/DDBJ whole genome shotgun (WGS) entry which is preliminary data.</text>
</comment>
<proteinExistence type="predicted"/>
<evidence type="ECO:0000313" key="1">
    <source>
        <dbReference type="EMBL" id="NUW45564.1"/>
    </source>
</evidence>
<reference evidence="1 2" key="1">
    <citation type="submission" date="2020-06" db="EMBL/GenBank/DDBJ databases">
        <authorList>
            <person name="Chanama M."/>
        </authorList>
    </citation>
    <scope>NUCLEOTIDE SEQUENCE [LARGE SCALE GENOMIC DNA]</scope>
    <source>
        <strain evidence="1 2">TBRC6557</strain>
    </source>
</reference>
<protein>
    <submittedName>
        <fullName evidence="1">Uncharacterized protein</fullName>
    </submittedName>
</protein>
<dbReference type="AlphaFoldDB" id="A0A7Y6IYW5"/>
<evidence type="ECO:0000313" key="2">
    <source>
        <dbReference type="Proteomes" id="UP000546126"/>
    </source>
</evidence>
<dbReference type="EMBL" id="JABWGO010000012">
    <property type="protein sequence ID" value="NUW45564.1"/>
    <property type="molecule type" value="Genomic_DNA"/>
</dbReference>
<sequence>MTDIDTLACDVHPVADGVLVIPRLLPIAIPESALGLSVREWLGLPA</sequence>
<dbReference type="RefSeq" id="WP_175605023.1">
    <property type="nucleotide sequence ID" value="NZ_JABWGO010000012.1"/>
</dbReference>
<gene>
    <name evidence="1" type="ORF">HT134_36430</name>
</gene>
<organism evidence="1 2">
    <name type="scientific">Nonomuraea rhodomycinica</name>
    <dbReference type="NCBI Taxonomy" id="1712872"/>
    <lineage>
        <taxon>Bacteria</taxon>
        <taxon>Bacillati</taxon>
        <taxon>Actinomycetota</taxon>
        <taxon>Actinomycetes</taxon>
        <taxon>Streptosporangiales</taxon>
        <taxon>Streptosporangiaceae</taxon>
        <taxon>Nonomuraea</taxon>
    </lineage>
</organism>
<dbReference type="Proteomes" id="UP000546126">
    <property type="component" value="Unassembled WGS sequence"/>
</dbReference>
<keyword evidence="2" id="KW-1185">Reference proteome</keyword>
<accession>A0A7Y6IYW5</accession>